<dbReference type="InterPro" id="IPR001245">
    <property type="entry name" value="Ser-Thr/Tyr_kinase_cat_dom"/>
</dbReference>
<dbReference type="PROSITE" id="PS00790">
    <property type="entry name" value="RECEPTOR_TYR_KIN_V_1"/>
    <property type="match status" value="1"/>
</dbReference>
<keyword evidence="12" id="KW-0524">Neurogenesis</keyword>
<keyword evidence="9 21" id="KW-0547">Nucleotide-binding</keyword>
<dbReference type="SUPFAM" id="SSF49785">
    <property type="entry name" value="Galactose-binding domain-like"/>
    <property type="match status" value="1"/>
</dbReference>
<dbReference type="PIRSF" id="PIRSF000666">
    <property type="entry name" value="TyrPK_ephrin_receptor"/>
    <property type="match status" value="1"/>
</dbReference>
<evidence type="ECO:0000256" key="17">
    <source>
        <dbReference type="ARBA" id="ARBA00023180"/>
    </source>
</evidence>
<evidence type="ECO:0000256" key="22">
    <source>
        <dbReference type="PIRSR" id="PIRSR000666-3"/>
    </source>
</evidence>
<evidence type="ECO:0000256" key="3">
    <source>
        <dbReference type="ARBA" id="ARBA00011902"/>
    </source>
</evidence>
<feature type="domain" description="Eph LBD" evidence="27">
    <location>
        <begin position="1"/>
        <end position="165"/>
    </location>
</feature>
<evidence type="ECO:0000256" key="19">
    <source>
        <dbReference type="ARBA" id="ARBA00051243"/>
    </source>
</evidence>
<dbReference type="SUPFAM" id="SSF47769">
    <property type="entry name" value="SAM/Pointed domain"/>
    <property type="match status" value="1"/>
</dbReference>
<feature type="binding site" evidence="21">
    <location>
        <begin position="577"/>
        <end position="585"/>
    </location>
    <ligand>
        <name>ATP</name>
        <dbReference type="ChEBI" id="CHEBI:30616"/>
    </ligand>
</feature>
<evidence type="ECO:0000256" key="7">
    <source>
        <dbReference type="ARBA" id="ARBA00022729"/>
    </source>
</evidence>
<evidence type="ECO:0000256" key="14">
    <source>
        <dbReference type="ARBA" id="ARBA00023136"/>
    </source>
</evidence>
<dbReference type="SMART" id="SM00060">
    <property type="entry name" value="FN3"/>
    <property type="match status" value="2"/>
</dbReference>
<dbReference type="InterPro" id="IPR011641">
    <property type="entry name" value="Tyr-kin_ephrin_A/B_rcpt-like"/>
</dbReference>
<dbReference type="InterPro" id="IPR017441">
    <property type="entry name" value="Protein_kinase_ATP_BS"/>
</dbReference>
<dbReference type="PANTHER" id="PTHR46877">
    <property type="entry name" value="EPH RECEPTOR A5"/>
    <property type="match status" value="1"/>
</dbReference>
<dbReference type="InterPro" id="IPR013783">
    <property type="entry name" value="Ig-like_fold"/>
</dbReference>
<keyword evidence="17" id="KW-0325">Glycoprotein</keyword>
<dbReference type="PROSITE" id="PS00791">
    <property type="entry name" value="RECEPTOR_TYR_KIN_V_2"/>
    <property type="match status" value="1"/>
</dbReference>
<dbReference type="Gene3D" id="1.10.150.50">
    <property type="entry name" value="Transcription Factor, Ets-1"/>
    <property type="match status" value="1"/>
</dbReference>
<dbReference type="CDD" id="cd00063">
    <property type="entry name" value="FN3"/>
    <property type="match status" value="2"/>
</dbReference>
<feature type="domain" description="Fibronectin type-III" evidence="26">
    <location>
        <begin position="397"/>
        <end position="492"/>
    </location>
</feature>
<evidence type="ECO:0000256" key="1">
    <source>
        <dbReference type="ARBA" id="ARBA00004251"/>
    </source>
</evidence>
<name>A0A674CKK7_SALTR</name>
<evidence type="ECO:0000259" key="26">
    <source>
        <dbReference type="PROSITE" id="PS50853"/>
    </source>
</evidence>
<keyword evidence="13" id="KW-1133">Transmembrane helix</keyword>
<feature type="active site" description="Proton acceptor" evidence="20">
    <location>
        <position position="696"/>
    </location>
</feature>
<dbReference type="GeneTree" id="ENSGT00940000155297"/>
<feature type="disulfide bond" evidence="22">
    <location>
        <begin position="24"/>
        <end position="147"/>
    </location>
</feature>
<dbReference type="InterPro" id="IPR020635">
    <property type="entry name" value="Tyr_kinase_cat_dom"/>
</dbReference>
<dbReference type="PROSITE" id="PS50105">
    <property type="entry name" value="SAM_DOMAIN"/>
    <property type="match status" value="1"/>
</dbReference>
<keyword evidence="16" id="KW-0675">Receptor</keyword>
<evidence type="ECO:0000259" key="24">
    <source>
        <dbReference type="PROSITE" id="PS50011"/>
    </source>
</evidence>
<dbReference type="InterPro" id="IPR013761">
    <property type="entry name" value="SAM/pointed_sf"/>
</dbReference>
<dbReference type="Pfam" id="PF07647">
    <property type="entry name" value="SAM_2"/>
    <property type="match status" value="1"/>
</dbReference>
<evidence type="ECO:0000256" key="21">
    <source>
        <dbReference type="PIRSR" id="PIRSR000666-2"/>
    </source>
</evidence>
<feature type="domain" description="Protein kinase" evidence="24">
    <location>
        <begin position="571"/>
        <end position="834"/>
    </location>
</feature>
<dbReference type="Gene3D" id="3.30.200.20">
    <property type="entry name" value="Phosphorylase Kinase, domain 1"/>
    <property type="match status" value="1"/>
</dbReference>
<dbReference type="PROSITE" id="PS00107">
    <property type="entry name" value="PROTEIN_KINASE_ATP"/>
    <property type="match status" value="1"/>
</dbReference>
<evidence type="ECO:0000256" key="16">
    <source>
        <dbReference type="ARBA" id="ARBA00023170"/>
    </source>
</evidence>
<keyword evidence="29" id="KW-1185">Reference proteome</keyword>
<keyword evidence="10" id="KW-0418">Kinase</keyword>
<keyword evidence="5" id="KW-0808">Transferase</keyword>
<keyword evidence="14" id="KW-0472">Membrane</keyword>
<evidence type="ECO:0000256" key="2">
    <source>
        <dbReference type="ARBA" id="ARBA00004279"/>
    </source>
</evidence>
<evidence type="ECO:0000313" key="29">
    <source>
        <dbReference type="Proteomes" id="UP000472277"/>
    </source>
</evidence>
<dbReference type="GO" id="GO:0005524">
    <property type="term" value="F:ATP binding"/>
    <property type="evidence" value="ECO:0007669"/>
    <property type="project" value="UniProtKB-UniRule"/>
</dbReference>
<dbReference type="PROSITE" id="PS51550">
    <property type="entry name" value="EPH_LBD"/>
    <property type="match status" value="1"/>
</dbReference>
<feature type="domain" description="SAM" evidence="25">
    <location>
        <begin position="863"/>
        <end position="895"/>
    </location>
</feature>
<dbReference type="Gene3D" id="2.60.120.260">
    <property type="entry name" value="Galactose-binding domain-like"/>
    <property type="match status" value="1"/>
</dbReference>
<dbReference type="PROSITE" id="PS50853">
    <property type="entry name" value="FN3"/>
    <property type="match status" value="2"/>
</dbReference>
<evidence type="ECO:0000259" key="27">
    <source>
        <dbReference type="PROSITE" id="PS51550"/>
    </source>
</evidence>
<evidence type="ECO:0000256" key="23">
    <source>
        <dbReference type="PROSITE-ProRule" id="PRU10141"/>
    </source>
</evidence>
<dbReference type="Pfam" id="PF14575">
    <property type="entry name" value="EphA2_TM"/>
    <property type="match status" value="1"/>
</dbReference>
<dbReference type="FunFam" id="2.60.40.1770:FF:000001">
    <property type="entry name" value="Ephrin type-A receptor 5"/>
    <property type="match status" value="1"/>
</dbReference>
<gene>
    <name evidence="28" type="primary">EPHB1</name>
</gene>
<organism evidence="28 29">
    <name type="scientific">Salmo trutta</name>
    <name type="common">Brown trout</name>
    <dbReference type="NCBI Taxonomy" id="8032"/>
    <lineage>
        <taxon>Eukaryota</taxon>
        <taxon>Metazoa</taxon>
        <taxon>Chordata</taxon>
        <taxon>Craniata</taxon>
        <taxon>Vertebrata</taxon>
        <taxon>Euteleostomi</taxon>
        <taxon>Actinopterygii</taxon>
        <taxon>Neopterygii</taxon>
        <taxon>Teleostei</taxon>
        <taxon>Protacanthopterygii</taxon>
        <taxon>Salmoniformes</taxon>
        <taxon>Salmonidae</taxon>
        <taxon>Salmoninae</taxon>
        <taxon>Salmo</taxon>
    </lineage>
</organism>
<evidence type="ECO:0000256" key="12">
    <source>
        <dbReference type="ARBA" id="ARBA00022902"/>
    </source>
</evidence>
<dbReference type="FunFam" id="1.10.510.10:FF:000015">
    <property type="entry name" value="Ephrin type-B receptor 2"/>
    <property type="match status" value="1"/>
</dbReference>
<evidence type="ECO:0000256" key="13">
    <source>
        <dbReference type="ARBA" id="ARBA00022989"/>
    </source>
</evidence>
<dbReference type="InterPro" id="IPR011009">
    <property type="entry name" value="Kinase-like_dom_sf"/>
</dbReference>
<dbReference type="Proteomes" id="UP000472277">
    <property type="component" value="Chromosome 22"/>
</dbReference>
<protein>
    <recommendedName>
        <fullName evidence="3">receptor protein-tyrosine kinase</fullName>
        <ecNumber evidence="3">2.7.10.1</ecNumber>
    </recommendedName>
</protein>
<dbReference type="Pfam" id="PF07699">
    <property type="entry name" value="Ephrin_rec_like"/>
    <property type="match status" value="1"/>
</dbReference>
<dbReference type="GO" id="GO:0007411">
    <property type="term" value="P:axon guidance"/>
    <property type="evidence" value="ECO:0007669"/>
    <property type="project" value="TreeGrafter"/>
</dbReference>
<dbReference type="InterPro" id="IPR000719">
    <property type="entry name" value="Prot_kinase_dom"/>
</dbReference>
<dbReference type="SUPFAM" id="SSF57184">
    <property type="entry name" value="Growth factor receptor domain"/>
    <property type="match status" value="1"/>
</dbReference>
<evidence type="ECO:0000256" key="18">
    <source>
        <dbReference type="ARBA" id="ARBA00023273"/>
    </source>
</evidence>
<evidence type="ECO:0000259" key="25">
    <source>
        <dbReference type="PROSITE" id="PS50105"/>
    </source>
</evidence>
<evidence type="ECO:0000256" key="11">
    <source>
        <dbReference type="ARBA" id="ARBA00022840"/>
    </source>
</evidence>
<dbReference type="InterPro" id="IPR001426">
    <property type="entry name" value="Tyr_kinase_rcpt_V_CS"/>
</dbReference>
<dbReference type="FunFam" id="2.60.40.10:FF:000110">
    <property type="entry name" value="Ephrin type-B receptor 2"/>
    <property type="match status" value="1"/>
</dbReference>
<dbReference type="PROSITE" id="PS00109">
    <property type="entry name" value="PROTEIN_KINASE_TYR"/>
    <property type="match status" value="1"/>
</dbReference>
<feature type="domain" description="Fibronectin type-III" evidence="26">
    <location>
        <begin position="286"/>
        <end position="396"/>
    </location>
</feature>
<dbReference type="InterPro" id="IPR008979">
    <property type="entry name" value="Galactose-bd-like_sf"/>
</dbReference>
<evidence type="ECO:0000256" key="5">
    <source>
        <dbReference type="ARBA" id="ARBA00022679"/>
    </source>
</evidence>
<evidence type="ECO:0000256" key="4">
    <source>
        <dbReference type="ARBA" id="ARBA00022475"/>
    </source>
</evidence>
<keyword evidence="7" id="KW-0732">Signal</keyword>
<dbReference type="InterPro" id="IPR001660">
    <property type="entry name" value="SAM"/>
</dbReference>
<dbReference type="InterPro" id="IPR008266">
    <property type="entry name" value="Tyr_kinase_AS"/>
</dbReference>
<dbReference type="InterPro" id="IPR009030">
    <property type="entry name" value="Growth_fac_rcpt_cys_sf"/>
</dbReference>
<dbReference type="PROSITE" id="PS50011">
    <property type="entry name" value="PROTEIN_KINASE_DOM"/>
    <property type="match status" value="1"/>
</dbReference>
<dbReference type="SUPFAM" id="SSF56112">
    <property type="entry name" value="Protein kinase-like (PK-like)"/>
    <property type="match status" value="1"/>
</dbReference>
<dbReference type="InterPro" id="IPR001090">
    <property type="entry name" value="Ephrin_rcpt_lig-bd_dom"/>
</dbReference>
<dbReference type="CDD" id="cd05065">
    <property type="entry name" value="PTKc_EphR_B"/>
    <property type="match status" value="1"/>
</dbReference>
<reference evidence="28" key="2">
    <citation type="submission" date="2025-09" db="UniProtKB">
        <authorList>
            <consortium name="Ensembl"/>
        </authorList>
    </citation>
    <scope>IDENTIFICATION</scope>
</reference>
<dbReference type="InterPro" id="IPR050449">
    <property type="entry name" value="Ephrin_rcpt_TKs"/>
</dbReference>
<dbReference type="GO" id="GO:0030425">
    <property type="term" value="C:dendrite"/>
    <property type="evidence" value="ECO:0007669"/>
    <property type="project" value="UniProtKB-SubCell"/>
</dbReference>
<dbReference type="AlphaFoldDB" id="A0A674CKK7"/>
<dbReference type="Pfam" id="PF00041">
    <property type="entry name" value="fn3"/>
    <property type="match status" value="2"/>
</dbReference>
<dbReference type="Pfam" id="PF01404">
    <property type="entry name" value="Ephrin_lbd"/>
    <property type="match status" value="1"/>
</dbReference>
<dbReference type="Gene3D" id="2.60.40.1770">
    <property type="entry name" value="ephrin a2 ectodomain"/>
    <property type="match status" value="1"/>
</dbReference>
<reference evidence="28" key="1">
    <citation type="submission" date="2025-08" db="UniProtKB">
        <authorList>
            <consortium name="Ensembl"/>
        </authorList>
    </citation>
    <scope>IDENTIFICATION</scope>
</reference>
<dbReference type="SUPFAM" id="SSF49265">
    <property type="entry name" value="Fibronectin type III"/>
    <property type="match status" value="1"/>
</dbReference>
<feature type="disulfide bond" evidence="22">
    <location>
        <begin position="59"/>
        <end position="69"/>
    </location>
</feature>
<keyword evidence="11 21" id="KW-0067">ATP-binding</keyword>
<dbReference type="Ensembl" id="ENSSTUT00000089649.1">
    <property type="protein sequence ID" value="ENSSTUP00000084305.1"/>
    <property type="gene ID" value="ENSSTUG00000036005.1"/>
</dbReference>
<evidence type="ECO:0000256" key="8">
    <source>
        <dbReference type="ARBA" id="ARBA00022737"/>
    </source>
</evidence>
<sequence length="953" mass="107319">NSQYQRSESGYDENLNTIRTYQVCNVFEPSQNNWLLTTFIDRRGAQRVYVEMRFTVRDCSSIPSVPGSCKETFNLYYYETDSVIATTKGTSFWMEAPYLKVDTIAADESFSQVDFGGRLMKVNTEVRSFGPLSRNGFYLAFQDYGACMSLLSVRVFHKKCPSVVQNFAIFPETMTGAESTSLVIARGTCIANSEEVDVPIKLYCNGDGEWMVPIGSCTCKAGFEPDNGNVCRACPQGTFKSTQGPGLCLQCPPNSRSTVEAATICGCRNGYYRGDMDLPEASCTSVPSGPRNVISIVNETSVILEWHPPRETGARDDVTYNIVCRKCRADRPLCSHCDDNVEYVPRQQGLTETRVFISNLWAHTPYAFEIHAINGVTNKSPYPAQHVSINITTNQAAPSMVPIMHQVSSTMKSFTLSWPQPEQPNGIILDYELRYYEKDHTELNSTMVRSQTNTARVEGLRPSIMYVVQVRARTVAGFGKYSSKQCFQTLTDDEYKSELREQLPLIAGSAAAGVVFLVSLVRSYMKETIYSDKLQHYSTGRGIKIYIDPFTYEDPNEAVREFAKEIDVSCVKIEEVIGAGEFGEVYKGRLKPAGKRELYVAIKTLKAGYVEKQRRDFLSEASIMGQFDHPNIIRLEGVVTKSRPVMIITEFMENGALDSFLRQNDGQFTVIQLVGMMRGIAAGMKYLAEMNYVHRDLAARNILVNSNLVCKVSDFGLSRYLQDDTSDPTYTSSLGGKIPVRWTAPEAIAYRKFTSASDVWSYGIVMWEVMSFGERPYWDMSNQDVINAIEQDYRLPPPMDCPTALHQLMLDCWQKDRNARPKFPDIVNTLDKMMRNPTSLKAVATITAVPSQPLLGRSIPDFTTFTSVEDWLGAIKMGQYRDTFLGSGFTSLPLVDGSQYYFFEKCYTSSHGIHTPACTHAHTRKRAHATHSFVTDYRRSQKYYPPIIRFALF</sequence>
<comment type="subcellular location">
    <subcellularLocation>
        <location evidence="1">Cell membrane</location>
        <topology evidence="1">Single-pass type I membrane protein</topology>
    </subcellularLocation>
    <subcellularLocation>
        <location evidence="2">Cell projection</location>
        <location evidence="2">Dendrite</location>
    </subcellularLocation>
</comment>
<keyword evidence="6" id="KW-0812">Transmembrane</keyword>
<proteinExistence type="predicted"/>
<evidence type="ECO:0000256" key="10">
    <source>
        <dbReference type="ARBA" id="ARBA00022777"/>
    </source>
</evidence>
<evidence type="ECO:0000256" key="9">
    <source>
        <dbReference type="ARBA" id="ARBA00022741"/>
    </source>
</evidence>
<dbReference type="InterPro" id="IPR016257">
    <property type="entry name" value="Tyr_kinase_ephrin_rcpt"/>
</dbReference>
<dbReference type="FunFam" id="2.60.120.260:FF:000004">
    <property type="entry name" value="Ephrin type-B receptor 2"/>
    <property type="match status" value="1"/>
</dbReference>
<feature type="binding site" evidence="21 23">
    <location>
        <position position="603"/>
    </location>
    <ligand>
        <name>ATP</name>
        <dbReference type="ChEBI" id="CHEBI:30616"/>
    </ligand>
</feature>
<dbReference type="SMART" id="SM01411">
    <property type="entry name" value="Ephrin_rec_like"/>
    <property type="match status" value="1"/>
</dbReference>
<keyword evidence="18" id="KW-0966">Cell projection</keyword>
<dbReference type="Pfam" id="PF07714">
    <property type="entry name" value="PK_Tyr_Ser-Thr"/>
    <property type="match status" value="1"/>
</dbReference>
<dbReference type="EC" id="2.7.10.1" evidence="3"/>
<dbReference type="Gene3D" id="1.10.510.10">
    <property type="entry name" value="Transferase(Phosphotransferase) domain 1"/>
    <property type="match status" value="1"/>
</dbReference>
<dbReference type="PRINTS" id="PR00109">
    <property type="entry name" value="TYRKINASE"/>
</dbReference>
<dbReference type="FunFam" id="3.30.200.20:FF:000001">
    <property type="entry name" value="Ephrin type-A receptor 5"/>
    <property type="match status" value="1"/>
</dbReference>
<dbReference type="InterPro" id="IPR036116">
    <property type="entry name" value="FN3_sf"/>
</dbReference>
<dbReference type="SMART" id="SM00615">
    <property type="entry name" value="EPH_lbd"/>
    <property type="match status" value="1"/>
</dbReference>
<dbReference type="Pfam" id="PF25599">
    <property type="entry name" value="Ephrin_CRD"/>
    <property type="match status" value="1"/>
</dbReference>
<keyword evidence="8" id="KW-0677">Repeat</keyword>
<evidence type="ECO:0000313" key="28">
    <source>
        <dbReference type="Ensembl" id="ENSSTUP00000084305.1"/>
    </source>
</evidence>
<accession>A0A674CKK7</accession>
<dbReference type="InterPro" id="IPR027936">
    <property type="entry name" value="Eph_TM"/>
</dbReference>
<dbReference type="Gene3D" id="2.10.50.10">
    <property type="entry name" value="Tumor Necrosis Factor Receptor, subunit A, domain 2"/>
    <property type="match status" value="1"/>
</dbReference>
<dbReference type="SMART" id="SM00219">
    <property type="entry name" value="TyrKc"/>
    <property type="match status" value="1"/>
</dbReference>
<dbReference type="GO" id="GO:0005886">
    <property type="term" value="C:plasma membrane"/>
    <property type="evidence" value="ECO:0007669"/>
    <property type="project" value="UniProtKB-SubCell"/>
</dbReference>
<comment type="catalytic activity">
    <reaction evidence="19">
        <text>L-tyrosyl-[protein] + ATP = O-phospho-L-tyrosyl-[protein] + ADP + H(+)</text>
        <dbReference type="Rhea" id="RHEA:10596"/>
        <dbReference type="Rhea" id="RHEA-COMP:10136"/>
        <dbReference type="Rhea" id="RHEA-COMP:20101"/>
        <dbReference type="ChEBI" id="CHEBI:15378"/>
        <dbReference type="ChEBI" id="CHEBI:30616"/>
        <dbReference type="ChEBI" id="CHEBI:46858"/>
        <dbReference type="ChEBI" id="CHEBI:61978"/>
        <dbReference type="ChEBI" id="CHEBI:456216"/>
        <dbReference type="EC" id="2.7.10.1"/>
    </reaction>
</comment>
<keyword evidence="15" id="KW-0829">Tyrosine-protein kinase</keyword>
<keyword evidence="22" id="KW-1015">Disulfide bond</keyword>
<dbReference type="PANTHER" id="PTHR46877:SF17">
    <property type="entry name" value="EPHRIN TYPE-B RECEPTOR 1"/>
    <property type="match status" value="1"/>
</dbReference>
<dbReference type="InterPro" id="IPR003961">
    <property type="entry name" value="FN3_dom"/>
</dbReference>
<dbReference type="Gene3D" id="2.60.40.10">
    <property type="entry name" value="Immunoglobulins"/>
    <property type="match status" value="2"/>
</dbReference>
<dbReference type="FunFam" id="2.10.50.10:FF:000001">
    <property type="entry name" value="Ephrin type-A receptor 5"/>
    <property type="match status" value="1"/>
</dbReference>
<evidence type="ECO:0000256" key="20">
    <source>
        <dbReference type="PIRSR" id="PIRSR000666-1"/>
    </source>
</evidence>
<dbReference type="FunFam" id="2.60.40.10:FF:000041">
    <property type="entry name" value="ephrin type-A receptor 3"/>
    <property type="match status" value="1"/>
</dbReference>
<evidence type="ECO:0000256" key="15">
    <source>
        <dbReference type="ARBA" id="ARBA00023137"/>
    </source>
</evidence>
<dbReference type="GO" id="GO:0005005">
    <property type="term" value="F:transmembrane-ephrin receptor activity"/>
    <property type="evidence" value="ECO:0007669"/>
    <property type="project" value="TreeGrafter"/>
</dbReference>
<keyword evidence="4" id="KW-1003">Cell membrane</keyword>
<evidence type="ECO:0000256" key="6">
    <source>
        <dbReference type="ARBA" id="ARBA00022692"/>
    </source>
</evidence>